<dbReference type="Proteomes" id="UP001497680">
    <property type="component" value="Unassembled WGS sequence"/>
</dbReference>
<proteinExistence type="predicted"/>
<comment type="caution">
    <text evidence="1">The sequence shown here is derived from an EMBL/GenBank/DDBJ whole genome shotgun (WGS) entry which is preliminary data.</text>
</comment>
<name>A0ACC0D810_9PEZI</name>
<evidence type="ECO:0000313" key="1">
    <source>
        <dbReference type="EMBL" id="KAI6088781.1"/>
    </source>
</evidence>
<evidence type="ECO:0000313" key="2">
    <source>
        <dbReference type="Proteomes" id="UP001497680"/>
    </source>
</evidence>
<organism evidence="1 2">
    <name type="scientific">Hypoxylon rubiginosum</name>
    <dbReference type="NCBI Taxonomy" id="110542"/>
    <lineage>
        <taxon>Eukaryota</taxon>
        <taxon>Fungi</taxon>
        <taxon>Dikarya</taxon>
        <taxon>Ascomycota</taxon>
        <taxon>Pezizomycotina</taxon>
        <taxon>Sordariomycetes</taxon>
        <taxon>Xylariomycetidae</taxon>
        <taxon>Xylariales</taxon>
        <taxon>Hypoxylaceae</taxon>
        <taxon>Hypoxylon</taxon>
    </lineage>
</organism>
<gene>
    <name evidence="1" type="ORF">F4821DRAFT_82068</name>
</gene>
<accession>A0ACC0D810</accession>
<keyword evidence="2" id="KW-1185">Reference proteome</keyword>
<protein>
    <submittedName>
        <fullName evidence="1">Uncharacterized protein</fullName>
    </submittedName>
</protein>
<sequence length="425" mass="48744">MLRRSLRPSSSIASLSFCSSRASLVLLEHIKTWRNKLKSLLFEHIPETKLSGRYDSPVLDMRAGEAIADLERRGIFPFQQYNLQPDDYRLGSRGGATIYHSVHDHRIAEKAFELGFRDVDGVFNGQTPLLVTIEKNPRMTPYVNWLIAHGSSYTSRLFYTNTHINTLLHRTISHMLLEQLALSVHSYLQDGLDPEGACLDNLRLLSKVSIGDGCTCSCSKSSDGCYPMTIFISTFLKVYLGSRSKYAQDIHSYYRKGVIWICEKLLNFVAKKDKFDIITEAILRGLTFDYFTLLHLLHTSIPTELHGIRHTCCICLSPYYYVRYKDIKPSQDELETYGGYHEKDHVLLRKLDELVVEFTEQFSLVPYPLSEFIENCWFPRMNEVVHELSMSYSSQAEITEEEDDDSNEDSKVSDLDVVLKLPGAF</sequence>
<dbReference type="EMBL" id="MU394299">
    <property type="protein sequence ID" value="KAI6088781.1"/>
    <property type="molecule type" value="Genomic_DNA"/>
</dbReference>
<reference evidence="1 2" key="1">
    <citation type="journal article" date="2022" name="New Phytol.">
        <title>Ecological generalism drives hyperdiversity of secondary metabolite gene clusters in xylarialean endophytes.</title>
        <authorList>
            <person name="Franco M.E.E."/>
            <person name="Wisecaver J.H."/>
            <person name="Arnold A.E."/>
            <person name="Ju Y.M."/>
            <person name="Slot J.C."/>
            <person name="Ahrendt S."/>
            <person name="Moore L.P."/>
            <person name="Eastman K.E."/>
            <person name="Scott K."/>
            <person name="Konkel Z."/>
            <person name="Mondo S.J."/>
            <person name="Kuo A."/>
            <person name="Hayes R.D."/>
            <person name="Haridas S."/>
            <person name="Andreopoulos B."/>
            <person name="Riley R."/>
            <person name="LaButti K."/>
            <person name="Pangilinan J."/>
            <person name="Lipzen A."/>
            <person name="Amirebrahimi M."/>
            <person name="Yan J."/>
            <person name="Adam C."/>
            <person name="Keymanesh K."/>
            <person name="Ng V."/>
            <person name="Louie K."/>
            <person name="Northen T."/>
            <person name="Drula E."/>
            <person name="Henrissat B."/>
            <person name="Hsieh H.M."/>
            <person name="Youens-Clark K."/>
            <person name="Lutzoni F."/>
            <person name="Miadlikowska J."/>
            <person name="Eastwood D.C."/>
            <person name="Hamelin R.C."/>
            <person name="Grigoriev I.V."/>
            <person name="U'Ren J.M."/>
        </authorList>
    </citation>
    <scope>NUCLEOTIDE SEQUENCE [LARGE SCALE GENOMIC DNA]</scope>
    <source>
        <strain evidence="1 2">ER1909</strain>
    </source>
</reference>